<sequence length="316" mass="34569">MEKSAPLGRSQNDLFRTAAPSTSASFRTRRDHTISRIFRRALTAVCFGLVIYIFVDRFSSSHTHAPTSSPKEELQAGASGKRPNGNLDTGDAFPLSSASSNRVPLEAHIMSKCPDAQDCLQQLIVPAMERVNDKVDFILSFIASVSEKTSEVDCKHGPAECIGNMLMLCAANLPFPPNDNLESSLTLGRTPTIRWLGFSNCLIGSYEEIPKRDLVEDCALEHGIDFDALNHCASQQDDQDPSDKFGDAPLSGIALLRESAQRSAQLGVTTSCTVRVNDSIWCIRDGGVWKDCAKDGEASNVSVLVDEVERLYKERN</sequence>
<comment type="similarity">
    <text evidence="2">Belongs to the GILT family.</text>
</comment>
<evidence type="ECO:0000256" key="4">
    <source>
        <dbReference type="ARBA" id="ARBA00022729"/>
    </source>
</evidence>
<dbReference type="PANTHER" id="PTHR13234">
    <property type="entry name" value="GAMMA-INTERFERON INDUCIBLE LYSOSOMAL THIOL REDUCTASE GILT"/>
    <property type="match status" value="1"/>
</dbReference>
<keyword evidence="7" id="KW-0812">Transmembrane</keyword>
<evidence type="ECO:0000256" key="5">
    <source>
        <dbReference type="ARBA" id="ARBA00023180"/>
    </source>
</evidence>
<evidence type="ECO:0000256" key="3">
    <source>
        <dbReference type="ARBA" id="ARBA00022525"/>
    </source>
</evidence>
<dbReference type="AlphaFoldDB" id="V5F7E7"/>
<dbReference type="EMBL" id="BAUL01000004">
    <property type="protein sequence ID" value="GAD91754.1"/>
    <property type="molecule type" value="Genomic_DNA"/>
</dbReference>
<feature type="region of interest" description="Disordered" evidence="6">
    <location>
        <begin position="1"/>
        <end position="26"/>
    </location>
</feature>
<evidence type="ECO:0000256" key="2">
    <source>
        <dbReference type="ARBA" id="ARBA00005679"/>
    </source>
</evidence>
<reference evidence="9" key="1">
    <citation type="journal article" date="2014" name="Genome Announc.">
        <title>Draft genome sequence of the formaldehyde-resistant fungus Byssochlamys spectabilis No. 5 (anamorph Paecilomyces variotii No. 5) (NBRC109023).</title>
        <authorList>
            <person name="Oka T."/>
            <person name="Ekino K."/>
            <person name="Fukuda K."/>
            <person name="Nomura Y."/>
        </authorList>
    </citation>
    <scope>NUCLEOTIDE SEQUENCE [LARGE SCALE GENOMIC DNA]</scope>
    <source>
        <strain evidence="9">No. 5 / NBRC 109023</strain>
    </source>
</reference>
<feature type="transmembrane region" description="Helical" evidence="7">
    <location>
        <begin position="37"/>
        <end position="55"/>
    </location>
</feature>
<keyword evidence="3" id="KW-0964">Secreted</keyword>
<dbReference type="Pfam" id="PF03227">
    <property type="entry name" value="GILT"/>
    <property type="match status" value="1"/>
</dbReference>
<dbReference type="OrthoDB" id="958254at2759"/>
<accession>V5F7E7</accession>
<organism evidence="8 9">
    <name type="scientific">Byssochlamys spectabilis (strain No. 5 / NBRC 109023)</name>
    <name type="common">Paecilomyces variotii</name>
    <dbReference type="NCBI Taxonomy" id="1356009"/>
    <lineage>
        <taxon>Eukaryota</taxon>
        <taxon>Fungi</taxon>
        <taxon>Dikarya</taxon>
        <taxon>Ascomycota</taxon>
        <taxon>Pezizomycotina</taxon>
        <taxon>Eurotiomycetes</taxon>
        <taxon>Eurotiomycetidae</taxon>
        <taxon>Eurotiales</taxon>
        <taxon>Thermoascaceae</taxon>
        <taxon>Paecilomyces</taxon>
    </lineage>
</organism>
<feature type="compositionally biased region" description="Polar residues" evidence="6">
    <location>
        <begin position="9"/>
        <end position="26"/>
    </location>
</feature>
<evidence type="ECO:0000256" key="7">
    <source>
        <dbReference type="SAM" id="Phobius"/>
    </source>
</evidence>
<comment type="caution">
    <text evidence="8">The sequence shown here is derived from an EMBL/GenBank/DDBJ whole genome shotgun (WGS) entry which is preliminary data.</text>
</comment>
<feature type="region of interest" description="Disordered" evidence="6">
    <location>
        <begin position="62"/>
        <end position="93"/>
    </location>
</feature>
<dbReference type="PANTHER" id="PTHR13234:SF8">
    <property type="entry name" value="GAMMA-INTERFERON-INDUCIBLE LYSOSOMAL THIOL REDUCTASE"/>
    <property type="match status" value="1"/>
</dbReference>
<dbReference type="HOGENOM" id="CLU_072148_2_0_1"/>
<keyword evidence="7" id="KW-0472">Membrane</keyword>
<keyword evidence="9" id="KW-1185">Reference proteome</keyword>
<dbReference type="GO" id="GO:0005576">
    <property type="term" value="C:extracellular region"/>
    <property type="evidence" value="ECO:0007669"/>
    <property type="project" value="UniProtKB-SubCell"/>
</dbReference>
<evidence type="ECO:0000313" key="9">
    <source>
        <dbReference type="Proteomes" id="UP000018001"/>
    </source>
</evidence>
<comment type="subcellular location">
    <subcellularLocation>
        <location evidence="1">Secreted</location>
    </subcellularLocation>
</comment>
<dbReference type="eggNOG" id="ENOG502S45F">
    <property type="taxonomic scope" value="Eukaryota"/>
</dbReference>
<dbReference type="GO" id="GO:0016671">
    <property type="term" value="F:oxidoreductase activity, acting on a sulfur group of donors, disulfide as acceptor"/>
    <property type="evidence" value="ECO:0007669"/>
    <property type="project" value="InterPro"/>
</dbReference>
<dbReference type="Proteomes" id="UP000018001">
    <property type="component" value="Unassembled WGS sequence"/>
</dbReference>
<keyword evidence="7" id="KW-1133">Transmembrane helix</keyword>
<protein>
    <submittedName>
        <fullName evidence="8">Gamma interferon inducible lysosomal thiol reductase (GILT), putative</fullName>
    </submittedName>
</protein>
<gene>
    <name evidence="8" type="ORF">PVAR5_0328</name>
</gene>
<keyword evidence="5" id="KW-0325">Glycoprotein</keyword>
<evidence type="ECO:0000313" key="8">
    <source>
        <dbReference type="EMBL" id="GAD91754.1"/>
    </source>
</evidence>
<dbReference type="InterPro" id="IPR004911">
    <property type="entry name" value="Interferon-induced_GILT"/>
</dbReference>
<proteinExistence type="inferred from homology"/>
<dbReference type="InParanoid" id="V5F7E7"/>
<evidence type="ECO:0000256" key="1">
    <source>
        <dbReference type="ARBA" id="ARBA00004613"/>
    </source>
</evidence>
<name>V5F7E7_BYSSN</name>
<keyword evidence="4" id="KW-0732">Signal</keyword>
<evidence type="ECO:0000256" key="6">
    <source>
        <dbReference type="SAM" id="MobiDB-lite"/>
    </source>
</evidence>